<dbReference type="InterPro" id="IPR036457">
    <property type="entry name" value="PPM-type-like_dom_sf"/>
</dbReference>
<dbReference type="Pfam" id="PF17159">
    <property type="entry name" value="MASE3"/>
    <property type="match status" value="1"/>
</dbReference>
<evidence type="ECO:0000313" key="4">
    <source>
        <dbReference type="EMBL" id="SHJ09001.1"/>
    </source>
</evidence>
<keyword evidence="2" id="KW-0472">Membrane</keyword>
<dbReference type="InterPro" id="IPR052016">
    <property type="entry name" value="Bact_Sigma-Reg"/>
</dbReference>
<evidence type="ECO:0000313" key="5">
    <source>
        <dbReference type="Proteomes" id="UP000324781"/>
    </source>
</evidence>
<dbReference type="PANTHER" id="PTHR43156:SF2">
    <property type="entry name" value="STAGE II SPORULATION PROTEIN E"/>
    <property type="match status" value="1"/>
</dbReference>
<dbReference type="PANTHER" id="PTHR43156">
    <property type="entry name" value="STAGE II SPORULATION PROTEIN E-RELATED"/>
    <property type="match status" value="1"/>
</dbReference>
<feature type="transmembrane region" description="Helical" evidence="2">
    <location>
        <begin position="248"/>
        <end position="271"/>
    </location>
</feature>
<evidence type="ECO:0000256" key="2">
    <source>
        <dbReference type="SAM" id="Phobius"/>
    </source>
</evidence>
<evidence type="ECO:0000256" key="1">
    <source>
        <dbReference type="ARBA" id="ARBA00022801"/>
    </source>
</evidence>
<dbReference type="GO" id="GO:0016791">
    <property type="term" value="F:phosphatase activity"/>
    <property type="evidence" value="ECO:0007669"/>
    <property type="project" value="TreeGrafter"/>
</dbReference>
<feature type="transmembrane region" description="Helical" evidence="2">
    <location>
        <begin position="121"/>
        <end position="142"/>
    </location>
</feature>
<dbReference type="RefSeq" id="WP_149678737.1">
    <property type="nucleotide sequence ID" value="NZ_DAONMB010000002.1"/>
</dbReference>
<dbReference type="InterPro" id="IPR001932">
    <property type="entry name" value="PPM-type_phosphatase-like_dom"/>
</dbReference>
<keyword evidence="1" id="KW-0378">Hydrolase</keyword>
<keyword evidence="2" id="KW-1133">Transmembrane helix</keyword>
<proteinExistence type="predicted"/>
<keyword evidence="5" id="KW-1185">Reference proteome</keyword>
<gene>
    <name evidence="4" type="ORF">SAMN05444373_10241</name>
</gene>
<feature type="transmembrane region" description="Helical" evidence="2">
    <location>
        <begin position="20"/>
        <end position="41"/>
    </location>
</feature>
<feature type="transmembrane region" description="Helical" evidence="2">
    <location>
        <begin position="154"/>
        <end position="177"/>
    </location>
</feature>
<dbReference type="Pfam" id="PF07228">
    <property type="entry name" value="SpoIIE"/>
    <property type="match status" value="1"/>
</dbReference>
<dbReference type="Gene3D" id="3.60.40.10">
    <property type="entry name" value="PPM-type phosphatase domain"/>
    <property type="match status" value="1"/>
</dbReference>
<name>A0A1M6GGI5_9FIRM</name>
<reference evidence="4 5" key="1">
    <citation type="submission" date="2016-11" db="EMBL/GenBank/DDBJ databases">
        <authorList>
            <person name="Varghese N."/>
            <person name="Submissions S."/>
        </authorList>
    </citation>
    <scope>NUCLEOTIDE SEQUENCE [LARGE SCALE GENOMIC DNA]</scope>
    <source>
        <strain evidence="4 5">DSM 19027</strain>
    </source>
</reference>
<feature type="domain" description="PPM-type phosphatase" evidence="3">
    <location>
        <begin position="332"/>
        <end position="556"/>
    </location>
</feature>
<accession>A0A1M6GGI5</accession>
<dbReference type="SMART" id="SM00331">
    <property type="entry name" value="PP2C_SIG"/>
    <property type="match status" value="1"/>
</dbReference>
<dbReference type="AlphaFoldDB" id="A0A1M6GGI5"/>
<organism evidence="4 5">
    <name type="scientific">Thermoclostridium caenicola</name>
    <dbReference type="NCBI Taxonomy" id="659425"/>
    <lineage>
        <taxon>Bacteria</taxon>
        <taxon>Bacillati</taxon>
        <taxon>Bacillota</taxon>
        <taxon>Clostridia</taxon>
        <taxon>Eubacteriales</taxon>
        <taxon>Oscillospiraceae</taxon>
        <taxon>Thermoclostridium</taxon>
    </lineage>
</organism>
<sequence length="560" mass="63124">MITPNEKSIHRWDFKRYTEILYTLIGCITLIVALSLLEISQKGHFSLDNATPWYGFIDFFAIILAFSIFLISYYTYHQIQNSRLAVVGFTFLIVGVFDAIPLLTCPYIYVPYGMEAVPGKAVIYLLLARLLNAAGLLILVSMPENRKGRLGREWRLVLSLLVISAVIMLVESFPGAADYIYGPEGMKPVGNLLMGAAGLLYAYNTCRAIIDLGKNGDSSSKTMACAFILMLFSQIITIGAYSMNDVRHLLGCILKLLGFMLFFNIFFIHGIRRPYVLLSKAKEELNEYAYELDRLVDKRTYELKQVNKRLMADLDVARGIQHAMLPSTLPQNEFVSFVSGYLPAENLSGDFYNVIKIDDTQYGIYIGDVSGHGVSAAMLTVFTFQRILSLMDEIGKEGMTIPAMVLKHLYDSFNAANFSEELYIVLIYGVYNTETGIFSYASGGLNTSPLRLRPDGSIQELDAEGFAICKLGDLFTPKFSNRQVMLFPGDRLILYTDGLVEAANKERQPYSKERLKELLSRHHKWNASVMIERILKDVKQYSEQLNDDVTILAIDVLRPF</sequence>
<keyword evidence="2" id="KW-0812">Transmembrane</keyword>
<feature type="transmembrane region" description="Helical" evidence="2">
    <location>
        <begin position="53"/>
        <end position="74"/>
    </location>
</feature>
<protein>
    <submittedName>
        <fullName evidence="4">Sigma-B regulation protein RsbU (Phosphoserine phosphatase)</fullName>
    </submittedName>
</protein>
<dbReference type="OrthoDB" id="9763484at2"/>
<evidence type="ECO:0000259" key="3">
    <source>
        <dbReference type="SMART" id="SM00331"/>
    </source>
</evidence>
<dbReference type="InterPro" id="IPR033425">
    <property type="entry name" value="MASE3"/>
</dbReference>
<dbReference type="EMBL" id="FQZP01000024">
    <property type="protein sequence ID" value="SHJ09001.1"/>
    <property type="molecule type" value="Genomic_DNA"/>
</dbReference>
<dbReference type="Proteomes" id="UP000324781">
    <property type="component" value="Unassembled WGS sequence"/>
</dbReference>
<feature type="transmembrane region" description="Helical" evidence="2">
    <location>
        <begin position="222"/>
        <end position="242"/>
    </location>
</feature>
<feature type="transmembrane region" description="Helical" evidence="2">
    <location>
        <begin position="86"/>
        <end position="109"/>
    </location>
</feature>